<name>M0ILH7_9EURY</name>
<keyword evidence="1" id="KW-0812">Transmembrane</keyword>
<organism evidence="2 3">
    <name type="scientific">Haloferax sulfurifontis ATCC BAA-897</name>
    <dbReference type="NCBI Taxonomy" id="662480"/>
    <lineage>
        <taxon>Archaea</taxon>
        <taxon>Methanobacteriati</taxon>
        <taxon>Methanobacteriota</taxon>
        <taxon>Stenosarchaea group</taxon>
        <taxon>Halobacteria</taxon>
        <taxon>Halobacteriales</taxon>
        <taxon>Haloferacaceae</taxon>
        <taxon>Haloferax</taxon>
    </lineage>
</organism>
<evidence type="ECO:0000256" key="1">
    <source>
        <dbReference type="SAM" id="Phobius"/>
    </source>
</evidence>
<dbReference type="Pfam" id="PF26448">
    <property type="entry name" value="DUF8127"/>
    <property type="match status" value="1"/>
</dbReference>
<dbReference type="InterPro" id="IPR058440">
    <property type="entry name" value="DUF8127"/>
</dbReference>
<reference evidence="2 3" key="1">
    <citation type="journal article" date="2014" name="PLoS Genet.">
        <title>Phylogenetically driven sequencing of extremely halophilic archaea reveals strategies for static and dynamic osmo-response.</title>
        <authorList>
            <person name="Becker E.A."/>
            <person name="Seitzer P.M."/>
            <person name="Tritt A."/>
            <person name="Larsen D."/>
            <person name="Krusor M."/>
            <person name="Yao A.I."/>
            <person name="Wu D."/>
            <person name="Madern D."/>
            <person name="Eisen J.A."/>
            <person name="Darling A.E."/>
            <person name="Facciotti M.T."/>
        </authorList>
    </citation>
    <scope>NUCLEOTIDE SEQUENCE [LARGE SCALE GENOMIC DNA]</scope>
    <source>
        <strain evidence="2 3">ATCC BAA-897</strain>
    </source>
</reference>
<evidence type="ECO:0000313" key="3">
    <source>
        <dbReference type="Proteomes" id="UP000011508"/>
    </source>
</evidence>
<keyword evidence="1" id="KW-0472">Membrane</keyword>
<evidence type="ECO:0000313" key="2">
    <source>
        <dbReference type="EMBL" id="ELZ96713.1"/>
    </source>
</evidence>
<gene>
    <name evidence="2" type="ORF">C441_04204</name>
</gene>
<dbReference type="EMBL" id="AOLM01000006">
    <property type="protein sequence ID" value="ELZ96713.1"/>
    <property type="molecule type" value="Genomic_DNA"/>
</dbReference>
<comment type="caution">
    <text evidence="2">The sequence shown here is derived from an EMBL/GenBank/DDBJ whole genome shotgun (WGS) entry which is preliminary data.</text>
</comment>
<feature type="transmembrane region" description="Helical" evidence="1">
    <location>
        <begin position="231"/>
        <end position="253"/>
    </location>
</feature>
<dbReference type="OrthoDB" id="275608at2157"/>
<feature type="transmembrane region" description="Helical" evidence="1">
    <location>
        <begin position="197"/>
        <end position="219"/>
    </location>
</feature>
<keyword evidence="1" id="KW-1133">Transmembrane helix</keyword>
<protein>
    <submittedName>
        <fullName evidence="2">Uncharacterized protein</fullName>
    </submittedName>
</protein>
<dbReference type="AlphaFoldDB" id="M0ILH7"/>
<feature type="transmembrane region" description="Helical" evidence="1">
    <location>
        <begin position="289"/>
        <end position="311"/>
    </location>
</feature>
<sequence>MPPSRPSIRTLAIFGLLLVGVVCSFAFHAALTDMQVTYTATAVHPEENPSQVADASRHVVDLDERLRGKSAAVRRPIDRAAMNGSFQGNVPPELYILLDDTEATYVIYDGVYYHWNLTANEETTFVRVQMSPATAETVLSNISSSYNTASSQVRSVIESGSTTGWNVERGIYRRGGTYYAVAPESDTAIASKLLGGFLGYVFTPVGRGYVAVALGLLAYHHRNPLEDRFLTVRRALVVTALAVPVALLGTLLFESGSTSRFVTSPVSALVVASGVVAGVLVYQRRWAVLIGFTGLVTGLAVGAGVLTLGVIGGVLGGIAVLVGLITGGIPLLYGIVFGCSHSHGISGDS</sequence>
<accession>M0ILH7</accession>
<feature type="transmembrane region" description="Helical" evidence="1">
    <location>
        <begin position="317"/>
        <end position="339"/>
    </location>
</feature>
<keyword evidence="3" id="KW-1185">Reference proteome</keyword>
<dbReference type="Proteomes" id="UP000011508">
    <property type="component" value="Unassembled WGS sequence"/>
</dbReference>
<proteinExistence type="predicted"/>
<feature type="transmembrane region" description="Helical" evidence="1">
    <location>
        <begin position="265"/>
        <end position="282"/>
    </location>
</feature>
<dbReference type="RefSeq" id="WP_007273931.1">
    <property type="nucleotide sequence ID" value="NZ_AOLM01000006.1"/>
</dbReference>